<dbReference type="AlphaFoldDB" id="J9GXV7"/>
<dbReference type="GO" id="GO:0016987">
    <property type="term" value="F:sigma factor activity"/>
    <property type="evidence" value="ECO:0007669"/>
    <property type="project" value="UniProtKB-KW"/>
</dbReference>
<dbReference type="InterPro" id="IPR014284">
    <property type="entry name" value="RNA_pol_sigma-70_dom"/>
</dbReference>
<dbReference type="PANTHER" id="PTHR43133:SF46">
    <property type="entry name" value="RNA POLYMERASE SIGMA-70 FACTOR ECF SUBFAMILY"/>
    <property type="match status" value="1"/>
</dbReference>
<dbReference type="InterPro" id="IPR013324">
    <property type="entry name" value="RNA_pol_sigma_r3/r4-like"/>
</dbReference>
<dbReference type="PANTHER" id="PTHR43133">
    <property type="entry name" value="RNA POLYMERASE ECF-TYPE SIGMA FACTO"/>
    <property type="match status" value="1"/>
</dbReference>
<dbReference type="InterPro" id="IPR013325">
    <property type="entry name" value="RNA_pol_sigma_r2"/>
</dbReference>
<evidence type="ECO:0000259" key="5">
    <source>
        <dbReference type="Pfam" id="PF04542"/>
    </source>
</evidence>
<dbReference type="SUPFAM" id="SSF88946">
    <property type="entry name" value="Sigma2 domain of RNA polymerase sigma factors"/>
    <property type="match status" value="1"/>
</dbReference>
<accession>J9GXV7</accession>
<dbReference type="GO" id="GO:0006352">
    <property type="term" value="P:DNA-templated transcription initiation"/>
    <property type="evidence" value="ECO:0007669"/>
    <property type="project" value="InterPro"/>
</dbReference>
<dbReference type="InterPro" id="IPR014327">
    <property type="entry name" value="RNA_pol_sigma70_bacteroid"/>
</dbReference>
<organism evidence="7">
    <name type="scientific">gut metagenome</name>
    <dbReference type="NCBI Taxonomy" id="749906"/>
    <lineage>
        <taxon>unclassified sequences</taxon>
        <taxon>metagenomes</taxon>
        <taxon>organismal metagenomes</taxon>
    </lineage>
</organism>
<dbReference type="InterPro" id="IPR036388">
    <property type="entry name" value="WH-like_DNA-bd_sf"/>
</dbReference>
<keyword evidence="2" id="KW-0805">Transcription regulation</keyword>
<evidence type="ECO:0000256" key="1">
    <source>
        <dbReference type="ARBA" id="ARBA00010641"/>
    </source>
</evidence>
<dbReference type="Pfam" id="PF04542">
    <property type="entry name" value="Sigma70_r2"/>
    <property type="match status" value="1"/>
</dbReference>
<keyword evidence="4" id="KW-0804">Transcription</keyword>
<feature type="domain" description="RNA polymerase sigma-70 region 2" evidence="5">
    <location>
        <begin position="34"/>
        <end position="97"/>
    </location>
</feature>
<keyword evidence="3" id="KW-0731">Sigma factor</keyword>
<name>J9GXV7_9ZZZZ</name>
<dbReference type="InterPro" id="IPR013249">
    <property type="entry name" value="RNA_pol_sigma70_r4_t2"/>
</dbReference>
<evidence type="ECO:0000259" key="6">
    <source>
        <dbReference type="Pfam" id="PF08281"/>
    </source>
</evidence>
<evidence type="ECO:0000256" key="4">
    <source>
        <dbReference type="ARBA" id="ARBA00023163"/>
    </source>
</evidence>
<dbReference type="NCBIfam" id="TIGR02937">
    <property type="entry name" value="sigma70-ECF"/>
    <property type="match status" value="1"/>
</dbReference>
<comment type="caution">
    <text evidence="7">The sequence shown here is derived from an EMBL/GenBank/DDBJ whole genome shotgun (WGS) entry which is preliminary data.</text>
</comment>
<dbReference type="Pfam" id="PF08281">
    <property type="entry name" value="Sigma70_r4_2"/>
    <property type="match status" value="1"/>
</dbReference>
<dbReference type="InterPro" id="IPR039425">
    <property type="entry name" value="RNA_pol_sigma-70-like"/>
</dbReference>
<comment type="similarity">
    <text evidence="1">Belongs to the sigma-70 factor family. ECF subfamily.</text>
</comment>
<sequence>MMNEPPRNIQIERYLEHINVDRIKRGDQEEFHKLFLELYPRLMALACRFVTPFVAEDMVQSVFEKYWMQKTLLQIHSLPSYLYKCTQNECLNYLKHQNITQEYAIEVQLAEERIRYQQEQSDWNDSWNDLESKDLEERFRQALNHLPPKCRQAFELSFYEEMTYKEIAQKLSVSPRTIEEHVQKAIGILRKELHHLLWICLILWIHFGR</sequence>
<dbReference type="Gene3D" id="1.10.10.10">
    <property type="entry name" value="Winged helix-like DNA-binding domain superfamily/Winged helix DNA-binding domain"/>
    <property type="match status" value="1"/>
</dbReference>
<dbReference type="NCBIfam" id="TIGR02985">
    <property type="entry name" value="Sig70_bacteroi1"/>
    <property type="match status" value="1"/>
</dbReference>
<gene>
    <name evidence="7" type="ORF">EVA_06309</name>
</gene>
<dbReference type="InterPro" id="IPR007627">
    <property type="entry name" value="RNA_pol_sigma70_r2"/>
</dbReference>
<feature type="domain" description="RNA polymerase sigma factor 70 region 4 type 2" evidence="6">
    <location>
        <begin position="137"/>
        <end position="185"/>
    </location>
</feature>
<dbReference type="SUPFAM" id="SSF88659">
    <property type="entry name" value="Sigma3 and sigma4 domains of RNA polymerase sigma factors"/>
    <property type="match status" value="1"/>
</dbReference>
<dbReference type="EMBL" id="AMCI01001427">
    <property type="protein sequence ID" value="EJX05585.1"/>
    <property type="molecule type" value="Genomic_DNA"/>
</dbReference>
<dbReference type="CDD" id="cd06171">
    <property type="entry name" value="Sigma70_r4"/>
    <property type="match status" value="1"/>
</dbReference>
<reference evidence="7" key="1">
    <citation type="journal article" date="2012" name="PLoS ONE">
        <title>Gene sets for utilization of primary and secondary nutrition supplies in the distal gut of endangered iberian lynx.</title>
        <authorList>
            <person name="Alcaide M."/>
            <person name="Messina E."/>
            <person name="Richter M."/>
            <person name="Bargiela R."/>
            <person name="Peplies J."/>
            <person name="Huws S.A."/>
            <person name="Newbold C.J."/>
            <person name="Golyshin P.N."/>
            <person name="Simon M.A."/>
            <person name="Lopez G."/>
            <person name="Yakimov M.M."/>
            <person name="Ferrer M."/>
        </authorList>
    </citation>
    <scope>NUCLEOTIDE SEQUENCE</scope>
</reference>
<protein>
    <submittedName>
        <fullName evidence="7">RNA polymerase sigma-70, Bacteroidetes type</fullName>
    </submittedName>
</protein>
<evidence type="ECO:0000313" key="7">
    <source>
        <dbReference type="EMBL" id="EJX05585.1"/>
    </source>
</evidence>
<proteinExistence type="inferred from homology"/>
<evidence type="ECO:0000256" key="3">
    <source>
        <dbReference type="ARBA" id="ARBA00023082"/>
    </source>
</evidence>
<evidence type="ECO:0000256" key="2">
    <source>
        <dbReference type="ARBA" id="ARBA00023015"/>
    </source>
</evidence>
<dbReference type="GO" id="GO:0003677">
    <property type="term" value="F:DNA binding"/>
    <property type="evidence" value="ECO:0007669"/>
    <property type="project" value="InterPro"/>
</dbReference>
<dbReference type="Gene3D" id="1.10.1740.10">
    <property type="match status" value="1"/>
</dbReference>